<feature type="region of interest" description="Disordered" evidence="1">
    <location>
        <begin position="114"/>
        <end position="137"/>
    </location>
</feature>
<keyword evidence="2" id="KW-1133">Transmembrane helix</keyword>
<feature type="compositionally biased region" description="Basic and acidic residues" evidence="1">
    <location>
        <begin position="126"/>
        <end position="137"/>
    </location>
</feature>
<proteinExistence type="predicted"/>
<evidence type="ECO:0000256" key="1">
    <source>
        <dbReference type="SAM" id="MobiDB-lite"/>
    </source>
</evidence>
<keyword evidence="4" id="KW-1185">Reference proteome</keyword>
<protein>
    <submittedName>
        <fullName evidence="3">Stage III sporulation protein AG</fullName>
    </submittedName>
</protein>
<accession>A0ABU6NVF6</accession>
<dbReference type="NCBIfam" id="TIGR02830">
    <property type="entry name" value="spore_III_AG"/>
    <property type="match status" value="1"/>
</dbReference>
<name>A0ABU6NVF6_9BACI</name>
<keyword evidence="2" id="KW-0472">Membrane</keyword>
<sequence length="203" mass="22516">MKQLLQKSDSKKQGKYQYFVIVLVLGIAFMLISNLFSKQPGEDAALPVANPVENENTEVFKQTKNEEKGSTIKDFENEYENQLKEVLETVAGIDDVSVIVNVDATSMKVLEKNSVSQNQVTEETDREGGTRKVEDKSNDEQVVIIRNGEQETPLVLQTKKPEIRGVLIVAKGADNIHIKQTIVEAVTRALGVPSHRVAVAPKK</sequence>
<evidence type="ECO:0000313" key="4">
    <source>
        <dbReference type="Proteomes" id="UP001342826"/>
    </source>
</evidence>
<feature type="transmembrane region" description="Helical" evidence="2">
    <location>
        <begin position="16"/>
        <end position="36"/>
    </location>
</feature>
<dbReference type="Proteomes" id="UP001342826">
    <property type="component" value="Unassembled WGS sequence"/>
</dbReference>
<keyword evidence="2" id="KW-0812">Transmembrane</keyword>
<gene>
    <name evidence="3" type="primary">spoIIIAG</name>
    <name evidence="3" type="ORF">P9271_06005</name>
</gene>
<organism evidence="3 4">
    <name type="scientific">Metabacillus fastidiosus</name>
    <dbReference type="NCBI Taxonomy" id="1458"/>
    <lineage>
        <taxon>Bacteria</taxon>
        <taxon>Bacillati</taxon>
        <taxon>Bacillota</taxon>
        <taxon>Bacilli</taxon>
        <taxon>Bacillales</taxon>
        <taxon>Bacillaceae</taxon>
        <taxon>Metabacillus</taxon>
    </lineage>
</organism>
<reference evidence="3 4" key="1">
    <citation type="submission" date="2023-03" db="EMBL/GenBank/DDBJ databases">
        <title>Bacillus Genome Sequencing.</title>
        <authorList>
            <person name="Dunlap C."/>
        </authorList>
    </citation>
    <scope>NUCLEOTIDE SEQUENCE [LARGE SCALE GENOMIC DNA]</scope>
    <source>
        <strain evidence="3 4">NRS-1717</strain>
    </source>
</reference>
<evidence type="ECO:0000256" key="2">
    <source>
        <dbReference type="SAM" id="Phobius"/>
    </source>
</evidence>
<comment type="caution">
    <text evidence="3">The sequence shown here is derived from an EMBL/GenBank/DDBJ whole genome shotgun (WGS) entry which is preliminary data.</text>
</comment>
<dbReference type="EMBL" id="JARTFS010000005">
    <property type="protein sequence ID" value="MED4400885.1"/>
    <property type="molecule type" value="Genomic_DNA"/>
</dbReference>
<evidence type="ECO:0000313" key="3">
    <source>
        <dbReference type="EMBL" id="MED4400885.1"/>
    </source>
</evidence>
<dbReference type="InterPro" id="IPR014195">
    <property type="entry name" value="Spore_III_AG"/>
</dbReference>